<evidence type="ECO:0000313" key="3">
    <source>
        <dbReference type="Proteomes" id="UP001314263"/>
    </source>
</evidence>
<proteinExistence type="predicted"/>
<dbReference type="AlphaFoldDB" id="A0AAV1IEH3"/>
<dbReference type="EMBL" id="CAUYUE010000013">
    <property type="protein sequence ID" value="CAK0785718.1"/>
    <property type="molecule type" value="Genomic_DNA"/>
</dbReference>
<feature type="region of interest" description="Disordered" evidence="1">
    <location>
        <begin position="318"/>
        <end position="338"/>
    </location>
</feature>
<comment type="caution">
    <text evidence="2">The sequence shown here is derived from an EMBL/GenBank/DDBJ whole genome shotgun (WGS) entry which is preliminary data.</text>
</comment>
<keyword evidence="3" id="KW-1185">Reference proteome</keyword>
<evidence type="ECO:0000256" key="1">
    <source>
        <dbReference type="SAM" id="MobiDB-lite"/>
    </source>
</evidence>
<feature type="region of interest" description="Disordered" evidence="1">
    <location>
        <begin position="478"/>
        <end position="519"/>
    </location>
</feature>
<evidence type="ECO:0000313" key="2">
    <source>
        <dbReference type="EMBL" id="CAK0785718.1"/>
    </source>
</evidence>
<name>A0AAV1IEH3_9CHLO</name>
<accession>A0AAV1IEH3</accession>
<dbReference type="Proteomes" id="UP001314263">
    <property type="component" value="Unassembled WGS sequence"/>
</dbReference>
<protein>
    <submittedName>
        <fullName evidence="2">Uncharacterized protein</fullName>
    </submittedName>
</protein>
<feature type="region of interest" description="Disordered" evidence="1">
    <location>
        <begin position="576"/>
        <end position="608"/>
    </location>
</feature>
<gene>
    <name evidence="2" type="ORF">CVIRNUC_008929</name>
</gene>
<organism evidence="2 3">
    <name type="scientific">Coccomyxa viridis</name>
    <dbReference type="NCBI Taxonomy" id="1274662"/>
    <lineage>
        <taxon>Eukaryota</taxon>
        <taxon>Viridiplantae</taxon>
        <taxon>Chlorophyta</taxon>
        <taxon>core chlorophytes</taxon>
        <taxon>Trebouxiophyceae</taxon>
        <taxon>Trebouxiophyceae incertae sedis</taxon>
        <taxon>Coccomyxaceae</taxon>
        <taxon>Coccomyxa</taxon>
    </lineage>
</organism>
<feature type="region of interest" description="Disordered" evidence="1">
    <location>
        <begin position="60"/>
        <end position="80"/>
    </location>
</feature>
<sequence>MDRQKRTKGPHGVQPLPTPEVSSETGSSIAPGPPPGFPFAPLAAQGRRHVGLLEQLKAGKGHEASPGAFNPRKGSEQASNVPCPSAARACRPEEAAHPLLPAAATAYEMTEDASAVTQAAPRTDSIALGVEQQRVAMSSGAAPMKRMAKKSKEELEHAWQARKEAALRRMGLLKYLNPRAPAYAPLNQAQSQPGAGVATPPVPAAEHSATNQTAAAADLLLAQLMGSPVSAGGGICTDGLLGVLEGQGSSIYTMPCSLRTPYIPPLGLDSCKQPFLGLSQSIEEEPVIVKERQQSNESCASPFHDLYQQLQPWAFESSDVPLPRGPQQQQQQQQAHLTSTGAYLDSPQAFSIGLQQPQQPQTCGLGAEHLLLGLQHHPQQPYAAEVSMQALCNDLQLHFAHTCQPSAQLFPIDFQLQGLTAQSLAPSAQPCTTHPQQDINWTLEASAQPFPMSPQQVDPRFEENILGEQHSMYMGCSPMLTTKKPMQSDPRGPPPKSKRPPLSAHPGALAQHNSLAVSRPSEGAKLRWWETEGGQQGLLAVKQDYGGERTEDNKFRVDRELDEFEELGLLAPTVRPGEEPVRRRRKASRFQPAARKPHAANYSDMSHTSVHAIDPGPCQMVSTKPQCFRDAQAFYPSQAVPQHAMQHSYLPAQHVRLPTNHSSLGAIAMEKGNAPPEGFLAKLAQYRSS</sequence>
<feature type="region of interest" description="Disordered" evidence="1">
    <location>
        <begin position="1"/>
        <end position="42"/>
    </location>
</feature>
<reference evidence="2 3" key="1">
    <citation type="submission" date="2023-10" db="EMBL/GenBank/DDBJ databases">
        <authorList>
            <person name="Maclean D."/>
            <person name="Macfadyen A."/>
        </authorList>
    </citation>
    <scope>NUCLEOTIDE SEQUENCE [LARGE SCALE GENOMIC DNA]</scope>
</reference>